<keyword evidence="1" id="KW-0812">Transmembrane</keyword>
<dbReference type="RefSeq" id="WP_044226920.1">
    <property type="nucleotide sequence ID" value="NZ_JBKAGJ010000022.1"/>
</dbReference>
<comment type="caution">
    <text evidence="2">The sequence shown here is derived from an EMBL/GenBank/DDBJ whole genome shotgun (WGS) entry which is preliminary data.</text>
</comment>
<accession>A0A098S1I3</accession>
<dbReference type="STRING" id="1524460.IX84_25275"/>
<dbReference type="AlphaFoldDB" id="A0A098S1I3"/>
<organism evidence="2 3">
    <name type="scientific">Phaeodactylibacter xiamenensis</name>
    <dbReference type="NCBI Taxonomy" id="1524460"/>
    <lineage>
        <taxon>Bacteria</taxon>
        <taxon>Pseudomonadati</taxon>
        <taxon>Bacteroidota</taxon>
        <taxon>Saprospiria</taxon>
        <taxon>Saprospirales</taxon>
        <taxon>Haliscomenobacteraceae</taxon>
        <taxon>Phaeodactylibacter</taxon>
    </lineage>
</organism>
<keyword evidence="1" id="KW-0472">Membrane</keyword>
<keyword evidence="1" id="KW-1133">Transmembrane helix</keyword>
<dbReference type="Proteomes" id="UP000029736">
    <property type="component" value="Unassembled WGS sequence"/>
</dbReference>
<reference evidence="2 3" key="1">
    <citation type="journal article" date="2014" name="Int. J. Syst. Evol. Microbiol.">
        <title>Phaeodactylibacter xiamenensis gen. nov., sp. nov., a member of the family Saprospiraceae isolated from the marine alga Phaeodactylum tricornutum.</title>
        <authorList>
            <person name="Chen Z.Jr."/>
            <person name="Lei X."/>
            <person name="Lai Q."/>
            <person name="Li Y."/>
            <person name="Zhang B."/>
            <person name="Zhang J."/>
            <person name="Zhang H."/>
            <person name="Yang L."/>
            <person name="Zheng W."/>
            <person name="Tian Y."/>
            <person name="Yu Z."/>
            <person name="Xu H.Jr."/>
            <person name="Zheng T."/>
        </authorList>
    </citation>
    <scope>NUCLEOTIDE SEQUENCE [LARGE SCALE GENOMIC DNA]</scope>
    <source>
        <strain evidence="2 3">KD52</strain>
    </source>
</reference>
<protein>
    <submittedName>
        <fullName evidence="2">Uncharacterized protein</fullName>
    </submittedName>
</protein>
<dbReference type="EMBL" id="JPOS01000083">
    <property type="protein sequence ID" value="KGE85921.1"/>
    <property type="molecule type" value="Genomic_DNA"/>
</dbReference>
<gene>
    <name evidence="2" type="ORF">IX84_25275</name>
</gene>
<feature type="transmembrane region" description="Helical" evidence="1">
    <location>
        <begin position="46"/>
        <end position="64"/>
    </location>
</feature>
<proteinExistence type="predicted"/>
<keyword evidence="3" id="KW-1185">Reference proteome</keyword>
<name>A0A098S1I3_9BACT</name>
<sequence length="67" mass="8396">MKLKRNDNDLTPRGYKSYLIHEERDQEGRLKKQYNLLVKKRWQRHYWLYVVALILLIDFIFFKLQVI</sequence>
<evidence type="ECO:0000313" key="2">
    <source>
        <dbReference type="EMBL" id="KGE85921.1"/>
    </source>
</evidence>
<evidence type="ECO:0000256" key="1">
    <source>
        <dbReference type="SAM" id="Phobius"/>
    </source>
</evidence>
<evidence type="ECO:0000313" key="3">
    <source>
        <dbReference type="Proteomes" id="UP000029736"/>
    </source>
</evidence>